<evidence type="ECO:0000313" key="3">
    <source>
        <dbReference type="EMBL" id="QTU84451.1"/>
    </source>
</evidence>
<feature type="transmembrane region" description="Helical" evidence="1">
    <location>
        <begin position="86"/>
        <end position="106"/>
    </location>
</feature>
<keyword evidence="1" id="KW-1133">Transmembrane helix</keyword>
<dbReference type="RefSeq" id="WP_166338945.1">
    <property type="nucleotide sequence ID" value="NZ_CP072829.1"/>
</dbReference>
<sequence>MLNLLKSDVYRLVHGKKLWVGAAVVVVMALAVAGMAWWIATPQFADMVNASIGQPDGADLAVSGDEPAAPLNEAVMDSFTHTVDQVLVGTGILTVLVSVLAGRVALDDFSSRFVQSVFTVRRSRWDYYAEKLLLAAMLAAAFTLLADGAVAAAFALFGFSYDVVQPIGEIALWTVLVWLVTTAFTWLSCVVAWLTRSKGALDAWAVLVSTTFLGSMVQFLCTTFGVGVPLLENLPNFLLSNCVVLLSTQGLGLVETYPLLLAPSVGIAGWVSIVSALWLVAAAAVTFVACRRKDA</sequence>
<gene>
    <name evidence="2" type="ORF">GMI68_03545</name>
    <name evidence="3" type="ORF">J7S26_00490</name>
</gene>
<feature type="transmembrane region" description="Helical" evidence="1">
    <location>
        <begin position="20"/>
        <end position="40"/>
    </location>
</feature>
<dbReference type="EMBL" id="WPCR01000004">
    <property type="protein sequence ID" value="NHM13854.1"/>
    <property type="molecule type" value="Genomic_DNA"/>
</dbReference>
<evidence type="ECO:0000313" key="5">
    <source>
        <dbReference type="Proteomes" id="UP000671910"/>
    </source>
</evidence>
<name>A0A9E6MRM2_9ACTN</name>
<feature type="transmembrane region" description="Helical" evidence="1">
    <location>
        <begin position="206"/>
        <end position="231"/>
    </location>
</feature>
<dbReference type="EMBL" id="CP072829">
    <property type="protein sequence ID" value="QTU84451.1"/>
    <property type="molecule type" value="Genomic_DNA"/>
</dbReference>
<dbReference type="KEGG" id="ebz:J7S26_00490"/>
<evidence type="ECO:0000313" key="2">
    <source>
        <dbReference type="EMBL" id="NHM13854.1"/>
    </source>
</evidence>
<dbReference type="Proteomes" id="UP000671910">
    <property type="component" value="Chromosome"/>
</dbReference>
<protein>
    <submittedName>
        <fullName evidence="3">Uncharacterized protein</fullName>
    </submittedName>
</protein>
<keyword evidence="1" id="KW-0472">Membrane</keyword>
<organism evidence="3 5">
    <name type="scientific">Xiamenia xianingshaonis</name>
    <dbReference type="NCBI Taxonomy" id="2682776"/>
    <lineage>
        <taxon>Bacteria</taxon>
        <taxon>Bacillati</taxon>
        <taxon>Actinomycetota</taxon>
        <taxon>Coriobacteriia</taxon>
        <taxon>Eggerthellales</taxon>
        <taxon>Eggerthellaceae</taxon>
        <taxon>Xiamenia</taxon>
    </lineage>
</organism>
<feature type="transmembrane region" description="Helical" evidence="1">
    <location>
        <begin position="267"/>
        <end position="290"/>
    </location>
</feature>
<reference evidence="2 4" key="1">
    <citation type="submission" date="2019-11" db="EMBL/GenBank/DDBJ databases">
        <title>Eggerthellaceae novel genus isolated from the rectal contents of marmort.</title>
        <authorList>
            <person name="Zhang G."/>
        </authorList>
    </citation>
    <scope>NUCLEOTIDE SEQUENCE [LARGE SCALE GENOMIC DNA]</scope>
    <source>
        <strain evidence="4">zg-886</strain>
        <strain evidence="2">Zg-886</strain>
    </source>
</reference>
<feature type="transmembrane region" description="Helical" evidence="1">
    <location>
        <begin position="132"/>
        <end position="158"/>
    </location>
</feature>
<evidence type="ECO:0000313" key="4">
    <source>
        <dbReference type="Proteomes" id="UP000636394"/>
    </source>
</evidence>
<accession>A0A9E6MRM2</accession>
<dbReference type="Proteomes" id="UP000636394">
    <property type="component" value="Unassembled WGS sequence"/>
</dbReference>
<proteinExistence type="predicted"/>
<dbReference type="AlphaFoldDB" id="A0A9E6MRM2"/>
<keyword evidence="4" id="KW-1185">Reference proteome</keyword>
<feature type="transmembrane region" description="Helical" evidence="1">
    <location>
        <begin position="170"/>
        <end position="194"/>
    </location>
</feature>
<evidence type="ECO:0000256" key="1">
    <source>
        <dbReference type="SAM" id="Phobius"/>
    </source>
</evidence>
<reference evidence="3" key="2">
    <citation type="submission" date="2021-04" db="EMBL/GenBank/DDBJ databases">
        <title>Novel species in family Eggerthellaceae.</title>
        <authorList>
            <person name="Zhang G."/>
        </authorList>
    </citation>
    <scope>NUCLEOTIDE SEQUENCE</scope>
    <source>
        <strain evidence="3">Zg-886</strain>
    </source>
</reference>
<keyword evidence="1" id="KW-0812">Transmembrane</keyword>